<sequence>MRDFWVFATLACAIAAASNSANAAVTPLAATGWNHDMVIEVGSAPYNTSVTGTMDGGFGQAENQTWVEEGLFTVWDGAQGVPDTQVQGLVAGTHSSLTGNGTFEFQPFDQNNVIGLDGGTSGTLTLAEPGQFSSIALYGASGFGAKTATVTLGFEDASTSDYFVDSGTGIGTDWFNTNADVAFNVGGRASNKSEEGYTVIFYQENPIISINESLFDLTPADAAKTLTSVTITNTGGDRMAVFALSGERVPEPGSMLMLALAGVTALACKRLA</sequence>
<dbReference type="InterPro" id="IPR013424">
    <property type="entry name" value="Ice-binding_C"/>
</dbReference>
<dbReference type="RefSeq" id="WP_252854903.1">
    <property type="nucleotide sequence ID" value="NZ_JAMXLR010000077.1"/>
</dbReference>
<accession>A0A9X2FI50</accession>
<evidence type="ECO:0000313" key="2">
    <source>
        <dbReference type="EMBL" id="MCO6046791.1"/>
    </source>
</evidence>
<gene>
    <name evidence="2" type="ORF">NG895_23075</name>
</gene>
<dbReference type="NCBIfam" id="TIGR02595">
    <property type="entry name" value="PEP_CTERM"/>
    <property type="match status" value="1"/>
</dbReference>
<evidence type="ECO:0000256" key="1">
    <source>
        <dbReference type="SAM" id="SignalP"/>
    </source>
</evidence>
<dbReference type="Proteomes" id="UP001155241">
    <property type="component" value="Unassembled WGS sequence"/>
</dbReference>
<protein>
    <submittedName>
        <fullName evidence="2">PEP-CTERM sorting domain-containing protein</fullName>
    </submittedName>
</protein>
<dbReference type="AlphaFoldDB" id="A0A9X2FI50"/>
<keyword evidence="1" id="KW-0732">Signal</keyword>
<dbReference type="EMBL" id="JAMXLR010000077">
    <property type="protein sequence ID" value="MCO6046791.1"/>
    <property type="molecule type" value="Genomic_DNA"/>
</dbReference>
<evidence type="ECO:0000313" key="3">
    <source>
        <dbReference type="Proteomes" id="UP001155241"/>
    </source>
</evidence>
<organism evidence="2 3">
    <name type="scientific">Aeoliella straminimaris</name>
    <dbReference type="NCBI Taxonomy" id="2954799"/>
    <lineage>
        <taxon>Bacteria</taxon>
        <taxon>Pseudomonadati</taxon>
        <taxon>Planctomycetota</taxon>
        <taxon>Planctomycetia</taxon>
        <taxon>Pirellulales</taxon>
        <taxon>Lacipirellulaceae</taxon>
        <taxon>Aeoliella</taxon>
    </lineage>
</organism>
<proteinExistence type="predicted"/>
<name>A0A9X2FI50_9BACT</name>
<feature type="chain" id="PRO_5040862409" evidence="1">
    <location>
        <begin position="24"/>
        <end position="272"/>
    </location>
</feature>
<comment type="caution">
    <text evidence="2">The sequence shown here is derived from an EMBL/GenBank/DDBJ whole genome shotgun (WGS) entry which is preliminary data.</text>
</comment>
<keyword evidence="3" id="KW-1185">Reference proteome</keyword>
<reference evidence="2" key="1">
    <citation type="submission" date="2022-06" db="EMBL/GenBank/DDBJ databases">
        <title>Aeoliella straminimaris, a novel planctomycete from sediments.</title>
        <authorList>
            <person name="Vitorino I.R."/>
            <person name="Lage O.M."/>
        </authorList>
    </citation>
    <scope>NUCLEOTIDE SEQUENCE</scope>
    <source>
        <strain evidence="2">ICT_H6.2</strain>
    </source>
</reference>
<feature type="signal peptide" evidence="1">
    <location>
        <begin position="1"/>
        <end position="23"/>
    </location>
</feature>